<accession>A0A8J2Z6W7</accession>
<feature type="transmembrane region" description="Helical" evidence="2">
    <location>
        <begin position="84"/>
        <end position="102"/>
    </location>
</feature>
<sequence>MFLLKLFSRRQAKQVKQVKHVKRDQLQEIKELKNSTQEKNVENAGNATNSNKSNPSGLKDARRFSRLRYVGQRFLYYERKVSTVFFWLFVLTITAVLVTHKLPHASQSLWMVLCVMLFLGIGSMVGLRLFKHYFVKYQWQQYLILVIRAVKEIYQRLIATFRQVYHSKWFVVGLIVVVSGLWVQWLFAGYRLQPVSALPSCVLLENGWLIGGQVNVNYPQGGIANTDRQTGHLRYFDYLSDIGLSVDGGYRFVIDRRHTLTPTLGFAVSSNRVFSGSEQTIITSLYDISGILKYHYYFDYFDSGFKLGAGSGLGFVYGWVDRYGFYGQHGQNNDHAKSFYRNITPIFGLYSGYQWHRHFSVEGGFSAYSPYLFKSQQAVYESKSAIPTMYRLSIGVSYVF</sequence>
<dbReference type="RefSeq" id="WP_117004043.1">
    <property type="nucleotide sequence ID" value="NZ_BMJS01000065.1"/>
</dbReference>
<reference evidence="3" key="2">
    <citation type="submission" date="2020-09" db="EMBL/GenBank/DDBJ databases">
        <authorList>
            <person name="Sun Q."/>
            <person name="Zhou Y."/>
        </authorList>
    </citation>
    <scope>NUCLEOTIDE SEQUENCE</scope>
    <source>
        <strain evidence="3">CGMCC 1.15758</strain>
    </source>
</reference>
<evidence type="ECO:0000256" key="1">
    <source>
        <dbReference type="SAM" id="MobiDB-lite"/>
    </source>
</evidence>
<feature type="region of interest" description="Disordered" evidence="1">
    <location>
        <begin position="36"/>
        <end position="58"/>
    </location>
</feature>
<dbReference type="OrthoDB" id="5626760at2"/>
<keyword evidence="2" id="KW-0812">Transmembrane</keyword>
<name>A0A8J2Z6W7_9GAMM</name>
<reference evidence="3" key="1">
    <citation type="journal article" date="2014" name="Int. J. Syst. Evol. Microbiol.">
        <title>Complete genome sequence of Corynebacterium casei LMG S-19264T (=DSM 44701T), isolated from a smear-ripened cheese.</title>
        <authorList>
            <consortium name="US DOE Joint Genome Institute (JGI-PGF)"/>
            <person name="Walter F."/>
            <person name="Albersmeier A."/>
            <person name="Kalinowski J."/>
            <person name="Ruckert C."/>
        </authorList>
    </citation>
    <scope>NUCLEOTIDE SEQUENCE</scope>
    <source>
        <strain evidence="3">CGMCC 1.15758</strain>
    </source>
</reference>
<dbReference type="Proteomes" id="UP000636949">
    <property type="component" value="Unassembled WGS sequence"/>
</dbReference>
<dbReference type="EMBL" id="BMJS01000065">
    <property type="protein sequence ID" value="GGG08169.1"/>
    <property type="molecule type" value="Genomic_DNA"/>
</dbReference>
<feature type="transmembrane region" description="Helical" evidence="2">
    <location>
        <begin position="108"/>
        <end position="130"/>
    </location>
</feature>
<protein>
    <submittedName>
        <fullName evidence="3">Uncharacterized protein</fullName>
    </submittedName>
</protein>
<feature type="compositionally biased region" description="Polar residues" evidence="1">
    <location>
        <begin position="36"/>
        <end position="56"/>
    </location>
</feature>
<evidence type="ECO:0000313" key="3">
    <source>
        <dbReference type="EMBL" id="GGG08169.1"/>
    </source>
</evidence>
<comment type="caution">
    <text evidence="3">The sequence shown here is derived from an EMBL/GenBank/DDBJ whole genome shotgun (WGS) entry which is preliminary data.</text>
</comment>
<evidence type="ECO:0000256" key="2">
    <source>
        <dbReference type="SAM" id="Phobius"/>
    </source>
</evidence>
<evidence type="ECO:0000313" key="4">
    <source>
        <dbReference type="Proteomes" id="UP000636949"/>
    </source>
</evidence>
<keyword evidence="2" id="KW-1133">Transmembrane helix</keyword>
<organism evidence="3 4">
    <name type="scientific">Cysteiniphilum litorale</name>
    <dbReference type="NCBI Taxonomy" id="2056700"/>
    <lineage>
        <taxon>Bacteria</taxon>
        <taxon>Pseudomonadati</taxon>
        <taxon>Pseudomonadota</taxon>
        <taxon>Gammaproteobacteria</taxon>
        <taxon>Thiotrichales</taxon>
        <taxon>Fastidiosibacteraceae</taxon>
        <taxon>Cysteiniphilum</taxon>
    </lineage>
</organism>
<keyword evidence="2" id="KW-0472">Membrane</keyword>
<dbReference type="AlphaFoldDB" id="A0A8J2Z6W7"/>
<feature type="transmembrane region" description="Helical" evidence="2">
    <location>
        <begin position="169"/>
        <end position="187"/>
    </location>
</feature>
<gene>
    <name evidence="3" type="ORF">GCM10010995_27150</name>
</gene>
<keyword evidence="4" id="KW-1185">Reference proteome</keyword>
<proteinExistence type="predicted"/>